<keyword evidence="2" id="KW-1185">Reference proteome</keyword>
<dbReference type="SUPFAM" id="SSF51120">
    <property type="entry name" value="beta-Roll"/>
    <property type="match status" value="1"/>
</dbReference>
<dbReference type="EMBL" id="JACJQT010000007">
    <property type="protein sequence ID" value="MBD2277590.1"/>
    <property type="molecule type" value="Genomic_DNA"/>
</dbReference>
<evidence type="ECO:0000313" key="1">
    <source>
        <dbReference type="EMBL" id="MBD2277590.1"/>
    </source>
</evidence>
<dbReference type="PRINTS" id="PR00313">
    <property type="entry name" value="CABNDNGRPT"/>
</dbReference>
<evidence type="ECO:0008006" key="3">
    <source>
        <dbReference type="Google" id="ProtNLM"/>
    </source>
</evidence>
<evidence type="ECO:0000313" key="2">
    <source>
        <dbReference type="Proteomes" id="UP000606721"/>
    </source>
</evidence>
<dbReference type="InterPro" id="IPR011049">
    <property type="entry name" value="Serralysin-like_metalloprot_C"/>
</dbReference>
<dbReference type="Proteomes" id="UP000606721">
    <property type="component" value="Unassembled WGS sequence"/>
</dbReference>
<proteinExistence type="predicted"/>
<sequence length="187" mass="18567">MFSGAGNDEVDSAAAGTLASNNIIDSGSGNDTVFLANGDRAFGSDGNDTFFGDEASNFRASGGAGNDIFFLGNGSNGRALGGDGNDKFFVGLGGGNLLSGGAGADQFWIVNAELPKAANTILDFQIGTDVIGISGAAKLGITTANLTLTQVGTDTAVIFGGQTLATLTGIQASALSVANPNQFVLSM</sequence>
<protein>
    <recommendedName>
        <fullName evidence="3">Calcium-binding protein</fullName>
    </recommendedName>
</protein>
<dbReference type="InterPro" id="IPR001343">
    <property type="entry name" value="Hemolysn_Ca-bd"/>
</dbReference>
<reference evidence="1 2" key="1">
    <citation type="journal article" date="2020" name="ISME J.">
        <title>Comparative genomics reveals insights into cyanobacterial evolution and habitat adaptation.</title>
        <authorList>
            <person name="Chen M.Y."/>
            <person name="Teng W.K."/>
            <person name="Zhao L."/>
            <person name="Hu C.X."/>
            <person name="Zhou Y.K."/>
            <person name="Han B.P."/>
            <person name="Song L.R."/>
            <person name="Shu W.S."/>
        </authorList>
    </citation>
    <scope>NUCLEOTIDE SEQUENCE [LARGE SCALE GENOMIC DNA]</scope>
    <source>
        <strain evidence="1 2">FACHB-1040</strain>
    </source>
</reference>
<comment type="caution">
    <text evidence="1">The sequence shown here is derived from an EMBL/GenBank/DDBJ whole genome shotgun (WGS) entry which is preliminary data.</text>
</comment>
<gene>
    <name evidence="1" type="ORF">H6F99_04420</name>
</gene>
<dbReference type="RefSeq" id="WP_190382350.1">
    <property type="nucleotide sequence ID" value="NZ_JACJQT010000007.1"/>
</dbReference>
<accession>A0ABR8BT21</accession>
<organism evidence="1 2">
    <name type="scientific">Aphanizomenon flos-aquae FACHB-1040</name>
    <dbReference type="NCBI Taxonomy" id="2692887"/>
    <lineage>
        <taxon>Bacteria</taxon>
        <taxon>Bacillati</taxon>
        <taxon>Cyanobacteriota</taxon>
        <taxon>Cyanophyceae</taxon>
        <taxon>Nostocales</taxon>
        <taxon>Aphanizomenonaceae</taxon>
        <taxon>Aphanizomenon</taxon>
    </lineage>
</organism>
<name>A0ABR8BT21_APHFL</name>
<dbReference type="Gene3D" id="2.150.10.10">
    <property type="entry name" value="Serralysin-like metalloprotease, C-terminal"/>
    <property type="match status" value="1"/>
</dbReference>
<dbReference type="Pfam" id="PF00353">
    <property type="entry name" value="HemolysinCabind"/>
    <property type="match status" value="2"/>
</dbReference>